<organism evidence="1 2">
    <name type="scientific">Fusobacterium animalis ATCC 51191</name>
    <dbReference type="NCBI Taxonomy" id="997347"/>
    <lineage>
        <taxon>Bacteria</taxon>
        <taxon>Fusobacteriati</taxon>
        <taxon>Fusobacteriota</taxon>
        <taxon>Fusobacteriia</taxon>
        <taxon>Fusobacteriales</taxon>
        <taxon>Fusobacteriaceae</taxon>
        <taxon>Fusobacterium</taxon>
    </lineage>
</organism>
<dbReference type="HOGENOM" id="CLU_1466194_0_0_0"/>
<reference evidence="1 2" key="1">
    <citation type="submission" date="2011-05" db="EMBL/GenBank/DDBJ databases">
        <authorList>
            <person name="Muzny D."/>
            <person name="Qin X."/>
            <person name="Deng J."/>
            <person name="Jiang H."/>
            <person name="Liu Y."/>
            <person name="Qu J."/>
            <person name="Song X.-Z."/>
            <person name="Zhang L."/>
            <person name="Thornton R."/>
            <person name="Coyle M."/>
            <person name="Francisco L."/>
            <person name="Jackson L."/>
            <person name="Javaid M."/>
            <person name="Korchina V."/>
            <person name="Kovar C."/>
            <person name="Mata R."/>
            <person name="Mathew T."/>
            <person name="Ngo R."/>
            <person name="Nguyen L."/>
            <person name="Nguyen N."/>
            <person name="Okwuonu G."/>
            <person name="Ongeri F."/>
            <person name="Pham C."/>
            <person name="Simmons D."/>
            <person name="Wilczek-Boney K."/>
            <person name="Hale W."/>
            <person name="Jakkamsetti A."/>
            <person name="Pham P."/>
            <person name="Ruth R."/>
            <person name="San Lucas F."/>
            <person name="Warren J."/>
            <person name="Zhang J."/>
            <person name="Zhao Z."/>
            <person name="Zhou C."/>
            <person name="Zhu D."/>
            <person name="Lee S."/>
            <person name="Bess C."/>
            <person name="Blankenburg K."/>
            <person name="Forbes L."/>
            <person name="Fu Q."/>
            <person name="Gubbala S."/>
            <person name="Hirani K."/>
            <person name="Jayaseelan J.C."/>
            <person name="Lara F."/>
            <person name="Munidasa M."/>
            <person name="Palculict T."/>
            <person name="Patil S."/>
            <person name="Pu L.-L."/>
            <person name="Saada N."/>
            <person name="Tang L."/>
            <person name="Weissenberger G."/>
            <person name="Zhu Y."/>
            <person name="Hemphill L."/>
            <person name="Shang Y."/>
            <person name="Youmans B."/>
            <person name="Ayvaz T."/>
            <person name="Ross M."/>
            <person name="Santibanez J."/>
            <person name="Aqrawi P."/>
            <person name="Gross S."/>
            <person name="Joshi V."/>
            <person name="Fowler G."/>
            <person name="Nazareth L."/>
            <person name="Reid J."/>
            <person name="Worley K."/>
            <person name="Petrosino J."/>
            <person name="Highlander S."/>
            <person name="Gibbs R."/>
        </authorList>
    </citation>
    <scope>NUCLEOTIDE SEQUENCE [LARGE SCALE GENOMIC DNA]</scope>
    <source>
        <strain evidence="1 2">ATCC 51191</strain>
    </source>
</reference>
<accession>F9EQA1</accession>
<dbReference type="EMBL" id="AFQD01000383">
    <property type="protein sequence ID" value="EGQ78866.1"/>
    <property type="molecule type" value="Genomic_DNA"/>
</dbReference>
<dbReference type="STRING" id="76859.RN98_10530"/>
<comment type="caution">
    <text evidence="1">The sequence shown here is derived from an EMBL/GenBank/DDBJ whole genome shotgun (WGS) entry which is preliminary data.</text>
</comment>
<proteinExistence type="predicted"/>
<evidence type="ECO:0000313" key="2">
    <source>
        <dbReference type="Proteomes" id="UP000005392"/>
    </source>
</evidence>
<evidence type="ECO:0000313" key="1">
    <source>
        <dbReference type="EMBL" id="EGQ78866.1"/>
    </source>
</evidence>
<dbReference type="PATRIC" id="fig|997347.4.peg.1942"/>
<keyword evidence="2" id="KW-1185">Reference proteome</keyword>
<sequence>MLDTYKFIENYKRISIIGMEKNVGKTTLLNKLIADIGKTKKLGLTSIGRDGEDIDVVTNTDKPRIYVREGSIIATGRDCLAKCDITKEILYVTDFTTPMGSIVLVRALSDGYVDIAGPSYNKQVKIVVELMEKFGSEISIVDGALGRKSTAISDVSEATILSTGAALSLDMPKVIDETKKTVYF</sequence>
<name>F9EQA1_9FUSO</name>
<gene>
    <name evidence="1" type="ORF">HMPREF9094_2106</name>
</gene>
<protein>
    <submittedName>
        <fullName evidence="1">Uncharacterized protein</fullName>
    </submittedName>
</protein>
<dbReference type="Proteomes" id="UP000005392">
    <property type="component" value="Unassembled WGS sequence"/>
</dbReference>
<dbReference type="AlphaFoldDB" id="F9EQA1"/>